<keyword evidence="1" id="KW-0812">Transmembrane</keyword>
<evidence type="ECO:0000313" key="3">
    <source>
        <dbReference type="Proteomes" id="UP000187495"/>
    </source>
</evidence>
<accession>A0A1N7FNH5</accession>
<protein>
    <submittedName>
        <fullName evidence="2">Uncharacterized protein</fullName>
    </submittedName>
</protein>
<reference evidence="3" key="1">
    <citation type="submission" date="2017-01" db="EMBL/GenBank/DDBJ databases">
        <authorList>
            <person name="Varghese N."/>
            <person name="Submissions S."/>
        </authorList>
    </citation>
    <scope>NUCLEOTIDE SEQUENCE [LARGE SCALE GENOMIC DNA]</scope>
    <source>
        <strain evidence="3">DSM 21768</strain>
    </source>
</reference>
<sequence>MKQHHYPLIEGLGDWLCAYLISGSIVLLTGGGTLLLFAVALFIIILLSFALNFTLFKFACYILALIFCLVATLAILPIQQELTATWLVIGFMLMTHIFLTYRYYKIKIYKK</sequence>
<proteinExistence type="predicted"/>
<feature type="transmembrane region" description="Helical" evidence="1">
    <location>
        <begin position="58"/>
        <end position="78"/>
    </location>
</feature>
<dbReference type="AlphaFoldDB" id="A0A1N7FNH5"/>
<evidence type="ECO:0000313" key="2">
    <source>
        <dbReference type="EMBL" id="SIS01871.1"/>
    </source>
</evidence>
<gene>
    <name evidence="2" type="ORF">SAMN02745664_11510</name>
</gene>
<organism evidence="2 3">
    <name type="scientific">Moraxella cuniculi DSM 21768</name>
    <dbReference type="NCBI Taxonomy" id="1122245"/>
    <lineage>
        <taxon>Bacteria</taxon>
        <taxon>Pseudomonadati</taxon>
        <taxon>Pseudomonadota</taxon>
        <taxon>Gammaproteobacteria</taxon>
        <taxon>Moraxellales</taxon>
        <taxon>Moraxellaceae</taxon>
        <taxon>Moraxella</taxon>
    </lineage>
</organism>
<dbReference type="EMBL" id="FTNU01000015">
    <property type="protein sequence ID" value="SIS01871.1"/>
    <property type="molecule type" value="Genomic_DNA"/>
</dbReference>
<keyword evidence="1" id="KW-1133">Transmembrane helix</keyword>
<name>A0A1N7FNH5_9GAMM</name>
<dbReference type="RefSeq" id="WP_076555790.1">
    <property type="nucleotide sequence ID" value="NZ_FTNU01000015.1"/>
</dbReference>
<keyword evidence="3" id="KW-1185">Reference proteome</keyword>
<feature type="transmembrane region" description="Helical" evidence="1">
    <location>
        <begin position="84"/>
        <end position="104"/>
    </location>
</feature>
<evidence type="ECO:0000256" key="1">
    <source>
        <dbReference type="SAM" id="Phobius"/>
    </source>
</evidence>
<dbReference type="Proteomes" id="UP000187495">
    <property type="component" value="Unassembled WGS sequence"/>
</dbReference>
<keyword evidence="1" id="KW-0472">Membrane</keyword>
<feature type="transmembrane region" description="Helical" evidence="1">
    <location>
        <begin position="12"/>
        <end position="28"/>
    </location>
</feature>
<dbReference type="STRING" id="34061.B0189_07950"/>